<dbReference type="InterPro" id="IPR058240">
    <property type="entry name" value="rSAM_sf"/>
</dbReference>
<dbReference type="InterPro" id="IPR007197">
    <property type="entry name" value="rSAM"/>
</dbReference>
<evidence type="ECO:0000313" key="8">
    <source>
        <dbReference type="Proteomes" id="UP000238071"/>
    </source>
</evidence>
<dbReference type="Proteomes" id="UP000238071">
    <property type="component" value="Unassembled WGS sequence"/>
</dbReference>
<evidence type="ECO:0000313" key="7">
    <source>
        <dbReference type="EMBL" id="PPK72600.1"/>
    </source>
</evidence>
<evidence type="ECO:0000256" key="1">
    <source>
        <dbReference type="ARBA" id="ARBA00001966"/>
    </source>
</evidence>
<gene>
    <name evidence="7" type="ORF">B0F88_10333</name>
</gene>
<keyword evidence="4" id="KW-0408">Iron</keyword>
<dbReference type="GO" id="GO:0051536">
    <property type="term" value="F:iron-sulfur cluster binding"/>
    <property type="evidence" value="ECO:0007669"/>
    <property type="project" value="UniProtKB-KW"/>
</dbReference>
<dbReference type="Pfam" id="PF04055">
    <property type="entry name" value="Radical_SAM"/>
    <property type="match status" value="1"/>
</dbReference>
<dbReference type="AlphaFoldDB" id="A0A2S6H599"/>
<dbReference type="GO" id="GO:0003824">
    <property type="term" value="F:catalytic activity"/>
    <property type="evidence" value="ECO:0007669"/>
    <property type="project" value="InterPro"/>
</dbReference>
<organism evidence="7 8">
    <name type="scientific">Methylobacter tundripaludum</name>
    <dbReference type="NCBI Taxonomy" id="173365"/>
    <lineage>
        <taxon>Bacteria</taxon>
        <taxon>Pseudomonadati</taxon>
        <taxon>Pseudomonadota</taxon>
        <taxon>Gammaproteobacteria</taxon>
        <taxon>Methylococcales</taxon>
        <taxon>Methylococcaceae</taxon>
        <taxon>Methylobacter</taxon>
    </lineage>
</organism>
<proteinExistence type="predicted"/>
<accession>A0A2S6H599</accession>
<feature type="domain" description="Radical SAM core" evidence="6">
    <location>
        <begin position="38"/>
        <end position="202"/>
    </location>
</feature>
<evidence type="ECO:0000256" key="3">
    <source>
        <dbReference type="ARBA" id="ARBA00022723"/>
    </source>
</evidence>
<dbReference type="CDD" id="cd01335">
    <property type="entry name" value="Radical_SAM"/>
    <property type="match status" value="1"/>
</dbReference>
<keyword evidence="2" id="KW-0949">S-adenosyl-L-methionine</keyword>
<dbReference type="GO" id="GO:0046872">
    <property type="term" value="F:metal ion binding"/>
    <property type="evidence" value="ECO:0007669"/>
    <property type="project" value="UniProtKB-KW"/>
</dbReference>
<protein>
    <submittedName>
        <fullName evidence="7">Wyosine [tRNA(Phe)-imidazoG37] synthetase (Radical SAM superfamily)</fullName>
    </submittedName>
</protein>
<evidence type="ECO:0000256" key="2">
    <source>
        <dbReference type="ARBA" id="ARBA00022691"/>
    </source>
</evidence>
<evidence type="ECO:0000259" key="6">
    <source>
        <dbReference type="Pfam" id="PF04055"/>
    </source>
</evidence>
<dbReference type="OrthoDB" id="9800840at2"/>
<dbReference type="SUPFAM" id="SSF102114">
    <property type="entry name" value="Radical SAM enzymes"/>
    <property type="match status" value="1"/>
</dbReference>
<sequence length="284" mass="31271">MASTLTVNNHNRDVAGLKYVYPVFSRRAGGLSIGINFNPNNACNWRCIYCQVPNLKVGAAPDMDFQLLGQELRFFLDDVLNGNFYQRFQVDEDKRVIKDVAISGNGEPTSLKDFDKAVALIGEVAAEAGILPQCNFVLITNGSLVHRPCVQAGLKKLKEYGGEVWFKLDSATEEGRALINNTGQSCQASVENLLLSARLCPTKLQTCLLDYDKQGLSLKEKNAYLDLLKEIKAKGCVLKGVMLYTIARPSLQPESSRLEKLSVAVLNAFADEIRLFGFEVLVSG</sequence>
<evidence type="ECO:0000256" key="4">
    <source>
        <dbReference type="ARBA" id="ARBA00023004"/>
    </source>
</evidence>
<dbReference type="SFLD" id="SFLDS00029">
    <property type="entry name" value="Radical_SAM"/>
    <property type="match status" value="1"/>
</dbReference>
<dbReference type="RefSeq" id="WP_104422701.1">
    <property type="nucleotide sequence ID" value="NZ_PTIY01000003.1"/>
</dbReference>
<keyword evidence="5" id="KW-0411">Iron-sulfur</keyword>
<keyword evidence="3" id="KW-0479">Metal-binding</keyword>
<dbReference type="EMBL" id="PTIY01000003">
    <property type="protein sequence ID" value="PPK72600.1"/>
    <property type="molecule type" value="Genomic_DNA"/>
</dbReference>
<name>A0A2S6H599_9GAMM</name>
<comment type="cofactor">
    <cofactor evidence="1">
        <name>[4Fe-4S] cluster</name>
        <dbReference type="ChEBI" id="CHEBI:49883"/>
    </cofactor>
</comment>
<dbReference type="InterPro" id="IPR013785">
    <property type="entry name" value="Aldolase_TIM"/>
</dbReference>
<dbReference type="Gene3D" id="3.20.20.70">
    <property type="entry name" value="Aldolase class I"/>
    <property type="match status" value="1"/>
</dbReference>
<evidence type="ECO:0000256" key="5">
    <source>
        <dbReference type="ARBA" id="ARBA00023014"/>
    </source>
</evidence>
<keyword evidence="8" id="KW-1185">Reference proteome</keyword>
<reference evidence="7 8" key="1">
    <citation type="submission" date="2018-02" db="EMBL/GenBank/DDBJ databases">
        <title>Subsurface microbial communities from deep shales in Ohio and West Virginia, USA.</title>
        <authorList>
            <person name="Wrighton K."/>
        </authorList>
    </citation>
    <scope>NUCLEOTIDE SEQUENCE [LARGE SCALE GENOMIC DNA]</scope>
    <source>
        <strain evidence="7 8">OWC-G53F</strain>
    </source>
</reference>
<comment type="caution">
    <text evidence="7">The sequence shown here is derived from an EMBL/GenBank/DDBJ whole genome shotgun (WGS) entry which is preliminary data.</text>
</comment>